<feature type="domain" description="ABC1 atypical kinase-like" evidence="5">
    <location>
        <begin position="99"/>
        <end position="337"/>
    </location>
</feature>
<evidence type="ECO:0000256" key="2">
    <source>
        <dbReference type="ARBA" id="ARBA00022679"/>
    </source>
</evidence>
<dbReference type="Proteomes" id="UP000192491">
    <property type="component" value="Unassembled WGS sequence"/>
</dbReference>
<evidence type="ECO:0000256" key="1">
    <source>
        <dbReference type="ARBA" id="ARBA00009670"/>
    </source>
</evidence>
<dbReference type="InterPro" id="IPR011009">
    <property type="entry name" value="Kinase-like_dom_sf"/>
</dbReference>
<keyword evidence="4" id="KW-0067">ATP-binding</keyword>
<evidence type="ECO:0000256" key="4">
    <source>
        <dbReference type="ARBA" id="ARBA00022840"/>
    </source>
</evidence>
<name>A0A1Y1QV61_9GAMM</name>
<dbReference type="AlphaFoldDB" id="A0A1Y1QV61"/>
<evidence type="ECO:0000259" key="5">
    <source>
        <dbReference type="Pfam" id="PF03109"/>
    </source>
</evidence>
<reference evidence="6 7" key="1">
    <citation type="submission" date="2017-01" db="EMBL/GenBank/DDBJ databases">
        <title>Novel large sulfur bacteria in the metagenomes of groundwater-fed chemosynthetic microbial mats in the Lake Huron basin.</title>
        <authorList>
            <person name="Sharrar A.M."/>
            <person name="Flood B.E."/>
            <person name="Bailey J.V."/>
            <person name="Jones D.S."/>
            <person name="Biddanda B."/>
            <person name="Ruberg S.A."/>
            <person name="Marcus D.N."/>
            <person name="Dick G.J."/>
        </authorList>
    </citation>
    <scope>NUCLEOTIDE SEQUENCE [LARGE SCALE GENOMIC DNA]</scope>
    <source>
        <strain evidence="6">A8</strain>
    </source>
</reference>
<comment type="caution">
    <text evidence="6">The sequence shown here is derived from an EMBL/GenBank/DDBJ whole genome shotgun (WGS) entry which is preliminary data.</text>
</comment>
<dbReference type="Pfam" id="PF03109">
    <property type="entry name" value="ABC1"/>
    <property type="match status" value="1"/>
</dbReference>
<dbReference type="PANTHER" id="PTHR43851">
    <property type="match status" value="1"/>
</dbReference>
<dbReference type="GO" id="GO:0006744">
    <property type="term" value="P:ubiquinone biosynthetic process"/>
    <property type="evidence" value="ECO:0007669"/>
    <property type="project" value="TreeGrafter"/>
</dbReference>
<dbReference type="STRING" id="1123401.GCA_000621325_02191"/>
<evidence type="ECO:0000313" key="7">
    <source>
        <dbReference type="Proteomes" id="UP000192491"/>
    </source>
</evidence>
<evidence type="ECO:0000256" key="3">
    <source>
        <dbReference type="ARBA" id="ARBA00022741"/>
    </source>
</evidence>
<dbReference type="GO" id="GO:0016740">
    <property type="term" value="F:transferase activity"/>
    <property type="evidence" value="ECO:0007669"/>
    <property type="project" value="UniProtKB-KW"/>
</dbReference>
<protein>
    <submittedName>
        <fullName evidence="6">Ubiquinol-cytochrome C reductase</fullName>
    </submittedName>
</protein>
<dbReference type="EMBL" id="MTEJ01000026">
    <property type="protein sequence ID" value="OQX14632.1"/>
    <property type="molecule type" value="Genomic_DNA"/>
</dbReference>
<dbReference type="InterPro" id="IPR051409">
    <property type="entry name" value="Atypical_kinase_ADCK"/>
</dbReference>
<comment type="similarity">
    <text evidence="1">Belongs to the protein kinase superfamily. ADCK protein kinase family.</text>
</comment>
<proteinExistence type="inferred from homology"/>
<dbReference type="GO" id="GO:0005524">
    <property type="term" value="F:ATP binding"/>
    <property type="evidence" value="ECO:0007669"/>
    <property type="project" value="UniProtKB-KW"/>
</dbReference>
<accession>A0A1Y1QV61</accession>
<dbReference type="SUPFAM" id="SSF56112">
    <property type="entry name" value="Protein kinase-like (PK-like)"/>
    <property type="match status" value="1"/>
</dbReference>
<dbReference type="CDD" id="cd13970">
    <property type="entry name" value="ABC1_ADCK3"/>
    <property type="match status" value="1"/>
</dbReference>
<evidence type="ECO:0000313" key="6">
    <source>
        <dbReference type="EMBL" id="OQX14632.1"/>
    </source>
</evidence>
<keyword evidence="3" id="KW-0547">Nucleotide-binding</keyword>
<dbReference type="eggNOG" id="COG0661">
    <property type="taxonomic scope" value="Bacteria"/>
</dbReference>
<gene>
    <name evidence="6" type="ORF">BWK73_08955</name>
</gene>
<dbReference type="InterPro" id="IPR004147">
    <property type="entry name" value="ABC1_dom"/>
</dbReference>
<organism evidence="6 7">
    <name type="scientific">Thiothrix lacustris</name>
    <dbReference type="NCBI Taxonomy" id="525917"/>
    <lineage>
        <taxon>Bacteria</taxon>
        <taxon>Pseudomonadati</taxon>
        <taxon>Pseudomonadota</taxon>
        <taxon>Gammaproteobacteria</taxon>
        <taxon>Thiotrichales</taxon>
        <taxon>Thiotrichaceae</taxon>
        <taxon>Thiothrix</taxon>
    </lineage>
</organism>
<keyword evidence="2" id="KW-0808">Transferase</keyword>
<dbReference type="InterPro" id="IPR034646">
    <property type="entry name" value="ADCK3_dom"/>
</dbReference>
<dbReference type="PANTHER" id="PTHR43851:SF3">
    <property type="entry name" value="COENZYME Q8"/>
    <property type="match status" value="1"/>
</dbReference>
<sequence>MSTIDEKHNASVPAGRFARMARLGSLATGVAGGMIAEGARQLAQGNRPKVSDLLLTPANAKRVADELARLRGAAMKVGQLLSMDAGDMLPAELTEILSRLRSDAKPMPLSQLAKVLDENWGKGWNTRFQQFSFQPLAAASIGQVHSAHTKDGRHLALKIQYPGVRESISSDVDNVAALLRISGLIPKGIDYQPLLEEAKQQLHQEADYLQEAAYIRRYQELLADSPEFVLTAVHDDFTTVNILAMTHIGGVPIESLAHAPQEERDRVMHLLLGLLFREIFSFRLVQTDPNFANYRYDREAQQLILLDFGATRAYPESIAEGYRQVMQGAVQRDRTMMDAGAAQIGFFQAFIKPEQRAAVLDLFEQACEPLRWKGVYDFGSSNLASRIRDAGMALSMEQDYWHTPPADALFLHRKLGGLYLLAAKLRARVDVGGLFAQYAL</sequence>